<dbReference type="Pfam" id="PF01381">
    <property type="entry name" value="HTH_3"/>
    <property type="match status" value="1"/>
</dbReference>
<dbReference type="PROSITE" id="PS50943">
    <property type="entry name" value="HTH_CROC1"/>
    <property type="match status" value="1"/>
</dbReference>
<sequence length="155" mass="17951">MIIRKLRLKNGWSQEQLAELSDLSIRTIQRIERGQKPSLESLKSLAAVFETSVSHLQQEPAMTDKVEITNEEQIVIDQVRAIKSFYSHLMTYLAVMVVLFAINLITDSGYIWAWWPALGWGIGIINHGLNAFEVFDFFGVKWEKRQIEKRLGRKM</sequence>
<comment type="caution">
    <text evidence="4">The sequence shown here is derived from an EMBL/GenBank/DDBJ whole genome shotgun (WGS) entry which is preliminary data.</text>
</comment>
<feature type="transmembrane region" description="Helical" evidence="2">
    <location>
        <begin position="118"/>
        <end position="140"/>
    </location>
</feature>
<dbReference type="PANTHER" id="PTHR46558">
    <property type="entry name" value="TRACRIPTIONAL REGULATORY PROTEIN-RELATED-RELATED"/>
    <property type="match status" value="1"/>
</dbReference>
<dbReference type="Gene3D" id="1.10.260.40">
    <property type="entry name" value="lambda repressor-like DNA-binding domains"/>
    <property type="match status" value="1"/>
</dbReference>
<evidence type="ECO:0000259" key="3">
    <source>
        <dbReference type="PROSITE" id="PS50943"/>
    </source>
</evidence>
<evidence type="ECO:0000313" key="5">
    <source>
        <dbReference type="Proteomes" id="UP000017800"/>
    </source>
</evidence>
<gene>
    <name evidence="4" type="ORF">VHA01S_024_00630</name>
</gene>
<dbReference type="OrthoDB" id="21915at2"/>
<keyword evidence="1" id="KW-0238">DNA-binding</keyword>
<protein>
    <recommendedName>
        <fullName evidence="3">HTH cro/C1-type domain-containing protein</fullName>
    </recommendedName>
</protein>
<keyword evidence="2" id="KW-1133">Transmembrane helix</keyword>
<dbReference type="Proteomes" id="UP000017800">
    <property type="component" value="Unassembled WGS sequence"/>
</dbReference>
<dbReference type="InterPro" id="IPR010982">
    <property type="entry name" value="Lambda_DNA-bd_dom_sf"/>
</dbReference>
<evidence type="ECO:0000313" key="4">
    <source>
        <dbReference type="EMBL" id="GAD89668.1"/>
    </source>
</evidence>
<feature type="transmembrane region" description="Helical" evidence="2">
    <location>
        <begin position="89"/>
        <end position="112"/>
    </location>
</feature>
<dbReference type="SUPFAM" id="SSF47413">
    <property type="entry name" value="lambda repressor-like DNA-binding domains"/>
    <property type="match status" value="1"/>
</dbReference>
<evidence type="ECO:0000256" key="1">
    <source>
        <dbReference type="ARBA" id="ARBA00023125"/>
    </source>
</evidence>
<dbReference type="GO" id="GO:0003677">
    <property type="term" value="F:DNA binding"/>
    <property type="evidence" value="ECO:0007669"/>
    <property type="project" value="UniProtKB-KW"/>
</dbReference>
<reference evidence="4 5" key="2">
    <citation type="submission" date="2013-11" db="EMBL/GenBank/DDBJ databases">
        <title>Whole genome shotgun sequence of Vibrio halioticoli NBRC 102217.</title>
        <authorList>
            <person name="Isaki S."/>
            <person name="Kimura A."/>
            <person name="Ohji S."/>
            <person name="Hosoyama A."/>
            <person name="Fujita N."/>
            <person name="Hashimoto M."/>
            <person name="Hosoyama Y."/>
            <person name="Yamazoe A."/>
        </authorList>
    </citation>
    <scope>NUCLEOTIDE SEQUENCE [LARGE SCALE GENOMIC DNA]</scope>
    <source>
        <strain evidence="4 5">NBRC 102217</strain>
    </source>
</reference>
<dbReference type="AlphaFoldDB" id="V5FDH3"/>
<dbReference type="InterPro" id="IPR001387">
    <property type="entry name" value="Cro/C1-type_HTH"/>
</dbReference>
<organism evidence="4 5">
    <name type="scientific">Vibrio halioticoli NBRC 102217</name>
    <dbReference type="NCBI Taxonomy" id="1219072"/>
    <lineage>
        <taxon>Bacteria</taxon>
        <taxon>Pseudomonadati</taxon>
        <taxon>Pseudomonadota</taxon>
        <taxon>Gammaproteobacteria</taxon>
        <taxon>Vibrionales</taxon>
        <taxon>Vibrionaceae</taxon>
        <taxon>Vibrio</taxon>
    </lineage>
</organism>
<dbReference type="RefSeq" id="WP_023404032.1">
    <property type="nucleotide sequence ID" value="NZ_BAUJ01000024.1"/>
</dbReference>
<name>V5FDH3_9VIBR</name>
<accession>V5FDH3</accession>
<dbReference type="EMBL" id="BAUJ01000024">
    <property type="protein sequence ID" value="GAD89668.1"/>
    <property type="molecule type" value="Genomic_DNA"/>
</dbReference>
<keyword evidence="2" id="KW-0472">Membrane</keyword>
<dbReference type="Pfam" id="PF13239">
    <property type="entry name" value="2TM"/>
    <property type="match status" value="1"/>
</dbReference>
<evidence type="ECO:0000256" key="2">
    <source>
        <dbReference type="SAM" id="Phobius"/>
    </source>
</evidence>
<proteinExistence type="predicted"/>
<keyword evidence="5" id="KW-1185">Reference proteome</keyword>
<dbReference type="eggNOG" id="COG1396">
    <property type="taxonomic scope" value="Bacteria"/>
</dbReference>
<dbReference type="SMART" id="SM00530">
    <property type="entry name" value="HTH_XRE"/>
    <property type="match status" value="1"/>
</dbReference>
<dbReference type="CDD" id="cd00093">
    <property type="entry name" value="HTH_XRE"/>
    <property type="match status" value="1"/>
</dbReference>
<keyword evidence="2" id="KW-0812">Transmembrane</keyword>
<dbReference type="PANTHER" id="PTHR46558:SF4">
    <property type="entry name" value="DNA-BIDING PHAGE PROTEIN"/>
    <property type="match status" value="1"/>
</dbReference>
<feature type="domain" description="HTH cro/C1-type" evidence="3">
    <location>
        <begin position="3"/>
        <end position="56"/>
    </location>
</feature>
<dbReference type="InterPro" id="IPR025698">
    <property type="entry name" value="2TM_dom"/>
</dbReference>
<reference evidence="4 5" key="1">
    <citation type="submission" date="2013-10" db="EMBL/GenBank/DDBJ databases">
        <authorList>
            <person name="Ichikawa N."/>
            <person name="Kimura A."/>
            <person name="Ohji S."/>
            <person name="Hosoyama A."/>
            <person name="Fujita N."/>
        </authorList>
    </citation>
    <scope>NUCLEOTIDE SEQUENCE [LARGE SCALE GENOMIC DNA]</scope>
    <source>
        <strain evidence="4 5">NBRC 102217</strain>
    </source>
</reference>